<keyword evidence="1" id="KW-1133">Transmembrane helix</keyword>
<feature type="transmembrane region" description="Helical" evidence="1">
    <location>
        <begin position="62"/>
        <end position="85"/>
    </location>
</feature>
<dbReference type="Proteomes" id="UP000177039">
    <property type="component" value="Unassembled WGS sequence"/>
</dbReference>
<comment type="caution">
    <text evidence="2">The sequence shown here is derived from an EMBL/GenBank/DDBJ whole genome shotgun (WGS) entry which is preliminary data.</text>
</comment>
<feature type="transmembrane region" description="Helical" evidence="1">
    <location>
        <begin position="15"/>
        <end position="41"/>
    </location>
</feature>
<dbReference type="EMBL" id="MFBT01000024">
    <property type="protein sequence ID" value="OGD99080.1"/>
    <property type="molecule type" value="Genomic_DNA"/>
</dbReference>
<keyword evidence="1" id="KW-0472">Membrane</keyword>
<feature type="transmembrane region" description="Helical" evidence="1">
    <location>
        <begin position="91"/>
        <end position="112"/>
    </location>
</feature>
<organism evidence="2 3">
    <name type="scientific">Candidatus Curtissbacteria bacterium RIFCSPLOWO2_01_FULL_42_50</name>
    <dbReference type="NCBI Taxonomy" id="1797730"/>
    <lineage>
        <taxon>Bacteria</taxon>
        <taxon>Candidatus Curtissiibacteriota</taxon>
    </lineage>
</organism>
<keyword evidence="1" id="KW-0812">Transmembrane</keyword>
<reference evidence="2 3" key="1">
    <citation type="journal article" date="2016" name="Nat. Commun.">
        <title>Thousands of microbial genomes shed light on interconnected biogeochemical processes in an aquifer system.</title>
        <authorList>
            <person name="Anantharaman K."/>
            <person name="Brown C.T."/>
            <person name="Hug L.A."/>
            <person name="Sharon I."/>
            <person name="Castelle C.J."/>
            <person name="Probst A.J."/>
            <person name="Thomas B.C."/>
            <person name="Singh A."/>
            <person name="Wilkins M.J."/>
            <person name="Karaoz U."/>
            <person name="Brodie E.L."/>
            <person name="Williams K.H."/>
            <person name="Hubbard S.S."/>
            <person name="Banfield J.F."/>
        </authorList>
    </citation>
    <scope>NUCLEOTIDE SEQUENCE [LARGE SCALE GENOMIC DNA]</scope>
</reference>
<protein>
    <submittedName>
        <fullName evidence="2">Uncharacterized protein</fullName>
    </submittedName>
</protein>
<name>A0A1F5H4I8_9BACT</name>
<evidence type="ECO:0000313" key="3">
    <source>
        <dbReference type="Proteomes" id="UP000177039"/>
    </source>
</evidence>
<sequence>MRIEEGPGEISGDKFSILIFIFCILLILVQVSMILVSIGKLPPRLPLFYSRVWGEAMLAPSIALWILPIIAAFAVIVNFLMAIFVVYQSRFLSRILVIFSFLVVLTTLYGLVKLISLLT</sequence>
<evidence type="ECO:0000313" key="2">
    <source>
        <dbReference type="EMBL" id="OGD99080.1"/>
    </source>
</evidence>
<dbReference type="AlphaFoldDB" id="A0A1F5H4I8"/>
<proteinExistence type="predicted"/>
<evidence type="ECO:0000256" key="1">
    <source>
        <dbReference type="SAM" id="Phobius"/>
    </source>
</evidence>
<accession>A0A1F5H4I8</accession>
<gene>
    <name evidence="2" type="ORF">A3B54_05205</name>
</gene>